<name>A0ABQ1EYX9_9BACL</name>
<sequence>MDNRVGLVEINLSEVQTRIELHMILKEKLGFPSFYGMNWDAFWDSITGLVEMPHVLKIIGWSNIHEVLPSDAKIMEECLLK</sequence>
<comment type="caution">
    <text evidence="3">The sequence shown here is derived from an EMBL/GenBank/DDBJ whole genome shotgun (WGS) entry which is preliminary data.</text>
</comment>
<gene>
    <name evidence="3" type="ORF">GCM10008018_43960</name>
</gene>
<dbReference type="InterPro" id="IPR000468">
    <property type="entry name" value="Barstar"/>
</dbReference>
<evidence type="ECO:0000256" key="1">
    <source>
        <dbReference type="ARBA" id="ARBA00006845"/>
    </source>
</evidence>
<organism evidence="3 4">
    <name type="scientific">Paenibacillus marchantiophytorum</name>
    <dbReference type="NCBI Taxonomy" id="1619310"/>
    <lineage>
        <taxon>Bacteria</taxon>
        <taxon>Bacillati</taxon>
        <taxon>Bacillota</taxon>
        <taxon>Bacilli</taxon>
        <taxon>Bacillales</taxon>
        <taxon>Paenibacillaceae</taxon>
        <taxon>Paenibacillus</taxon>
    </lineage>
</organism>
<dbReference type="EMBL" id="BMHE01000025">
    <property type="protein sequence ID" value="GFZ92697.1"/>
    <property type="molecule type" value="Genomic_DNA"/>
</dbReference>
<dbReference type="InterPro" id="IPR035905">
    <property type="entry name" value="Barstar-like_sf"/>
</dbReference>
<dbReference type="Pfam" id="PF01337">
    <property type="entry name" value="Barstar"/>
    <property type="match status" value="1"/>
</dbReference>
<dbReference type="SUPFAM" id="SSF52038">
    <property type="entry name" value="Barstar-related"/>
    <property type="match status" value="1"/>
</dbReference>
<feature type="domain" description="Barstar (barnase inhibitor)" evidence="2">
    <location>
        <begin position="7"/>
        <end position="79"/>
    </location>
</feature>
<evidence type="ECO:0000313" key="3">
    <source>
        <dbReference type="EMBL" id="GFZ92697.1"/>
    </source>
</evidence>
<dbReference type="Proteomes" id="UP000615455">
    <property type="component" value="Unassembled WGS sequence"/>
</dbReference>
<dbReference type="Gene3D" id="3.30.370.10">
    <property type="entry name" value="Barstar-like"/>
    <property type="match status" value="1"/>
</dbReference>
<keyword evidence="4" id="KW-1185">Reference proteome</keyword>
<evidence type="ECO:0000313" key="4">
    <source>
        <dbReference type="Proteomes" id="UP000615455"/>
    </source>
</evidence>
<dbReference type="RefSeq" id="WP_189015009.1">
    <property type="nucleotide sequence ID" value="NZ_BMHE01000025.1"/>
</dbReference>
<comment type="similarity">
    <text evidence="1">Belongs to the barstar family.</text>
</comment>
<protein>
    <submittedName>
        <fullName evidence="3">Ribonuclease inhibitor</fullName>
    </submittedName>
</protein>
<evidence type="ECO:0000259" key="2">
    <source>
        <dbReference type="Pfam" id="PF01337"/>
    </source>
</evidence>
<accession>A0ABQ1EYX9</accession>
<proteinExistence type="inferred from homology"/>
<reference evidence="4" key="1">
    <citation type="journal article" date="2019" name="Int. J. Syst. Evol. Microbiol.">
        <title>The Global Catalogue of Microorganisms (GCM) 10K type strain sequencing project: providing services to taxonomists for standard genome sequencing and annotation.</title>
        <authorList>
            <consortium name="The Broad Institute Genomics Platform"/>
            <consortium name="The Broad Institute Genome Sequencing Center for Infectious Disease"/>
            <person name="Wu L."/>
            <person name="Ma J."/>
        </authorList>
    </citation>
    <scope>NUCLEOTIDE SEQUENCE [LARGE SCALE GENOMIC DNA]</scope>
    <source>
        <strain evidence="4">CGMCC 1.15043</strain>
    </source>
</reference>